<keyword evidence="2" id="KW-0472">Membrane</keyword>
<dbReference type="Pfam" id="PF13399">
    <property type="entry name" value="LytR_C"/>
    <property type="match status" value="1"/>
</dbReference>
<dbReference type="NCBIfam" id="TIGR00350">
    <property type="entry name" value="lytR_cpsA_psr"/>
    <property type="match status" value="1"/>
</dbReference>
<proteinExistence type="inferred from homology"/>
<reference evidence="5 6" key="1">
    <citation type="submission" date="2020-06" db="EMBL/GenBank/DDBJ databases">
        <title>Actinomadura xiongansis sp. nov., isolated from soil of Baiyangdian.</title>
        <authorList>
            <person name="Zhang X."/>
        </authorList>
    </citation>
    <scope>NUCLEOTIDE SEQUENCE [LARGE SCALE GENOMIC DNA]</scope>
    <source>
        <strain evidence="5 6">HBUM206468</strain>
    </source>
</reference>
<sequence>MSSNPMYMEYVDDADYGEQSPPARRRSWRILGWVSIALSVLMVATSLTAYAGYRKLNGNITHEDVDAAVGPRPKKLNTALNILLLGSDTRSGDNAKYGRAMKNEPARADTTILLHLSPGGTGAVGISFPRDLMVPRPSCKRKDGTRTAPASVAMINEAFTWGGATCTIATIEALTNIKIDHFAQVDFAGFKGIVNAMGGVPICLPKDVSDPQAKLYLKRGRHNVKGEQALAYVRSRKGLGNGSDLDRIKRQQQFLGSVANKALSGGVLGNPVKLTSLLNAGTKSLTTDKALSIGVMRQIAGSMQGMTAGKLRFVTVPNGAYAPDPNRVALAQPAANDFFAAIRADREIKEEPKKSTSAPKVPASQVRVRVYNGTSIQGHAQRYAEQLQGQGFQVVTVGTAPQPVNATKVLYGAGADQQAATLTGVLTGASVTAKPRQGGTPGVVDLIIGPDLSAVKRKATSIPKLQGEIRANQNICKQA</sequence>
<dbReference type="RefSeq" id="WP_187241775.1">
    <property type="nucleotide sequence ID" value="NZ_BAAAOK010000008.1"/>
</dbReference>
<comment type="caution">
    <text evidence="5">The sequence shown here is derived from an EMBL/GenBank/DDBJ whole genome shotgun (WGS) entry which is preliminary data.</text>
</comment>
<organism evidence="5 6">
    <name type="scientific">Actinomadura alba</name>
    <dbReference type="NCBI Taxonomy" id="406431"/>
    <lineage>
        <taxon>Bacteria</taxon>
        <taxon>Bacillati</taxon>
        <taxon>Actinomycetota</taxon>
        <taxon>Actinomycetes</taxon>
        <taxon>Streptosporangiales</taxon>
        <taxon>Thermomonosporaceae</taxon>
        <taxon>Actinomadura</taxon>
    </lineage>
</organism>
<evidence type="ECO:0000259" key="4">
    <source>
        <dbReference type="Pfam" id="PF13399"/>
    </source>
</evidence>
<comment type="similarity">
    <text evidence="1">Belongs to the LytR/CpsA/Psr (LCP) family.</text>
</comment>
<name>A0ABR7LIX5_9ACTN</name>
<dbReference type="EMBL" id="JABVEC010000002">
    <property type="protein sequence ID" value="MBC6464795.1"/>
    <property type="molecule type" value="Genomic_DNA"/>
</dbReference>
<keyword evidence="2" id="KW-0812">Transmembrane</keyword>
<dbReference type="Gene3D" id="3.40.630.190">
    <property type="entry name" value="LCP protein"/>
    <property type="match status" value="1"/>
</dbReference>
<keyword evidence="2" id="KW-1133">Transmembrane helix</keyword>
<gene>
    <name evidence="5" type="ORF">HKK74_04685</name>
</gene>
<evidence type="ECO:0000256" key="2">
    <source>
        <dbReference type="SAM" id="Phobius"/>
    </source>
</evidence>
<evidence type="ECO:0000256" key="1">
    <source>
        <dbReference type="ARBA" id="ARBA00006068"/>
    </source>
</evidence>
<feature type="domain" description="LytR/CpsA/Psr regulator C-terminal" evidence="4">
    <location>
        <begin position="365"/>
        <end position="451"/>
    </location>
</feature>
<dbReference type="PANTHER" id="PTHR33392:SF6">
    <property type="entry name" value="POLYISOPRENYL-TEICHOIC ACID--PEPTIDOGLYCAN TEICHOIC ACID TRANSFERASE TAGU"/>
    <property type="match status" value="1"/>
</dbReference>
<feature type="domain" description="Cell envelope-related transcriptional attenuator" evidence="3">
    <location>
        <begin position="107"/>
        <end position="263"/>
    </location>
</feature>
<accession>A0ABR7LIX5</accession>
<dbReference type="Proteomes" id="UP000805614">
    <property type="component" value="Unassembled WGS sequence"/>
</dbReference>
<dbReference type="InterPro" id="IPR027381">
    <property type="entry name" value="LytR/CpsA/Psr_C"/>
</dbReference>
<dbReference type="Pfam" id="PF03816">
    <property type="entry name" value="LytR_cpsA_psr"/>
    <property type="match status" value="1"/>
</dbReference>
<evidence type="ECO:0000259" key="3">
    <source>
        <dbReference type="Pfam" id="PF03816"/>
    </source>
</evidence>
<feature type="transmembrane region" description="Helical" evidence="2">
    <location>
        <begin position="30"/>
        <end position="53"/>
    </location>
</feature>
<evidence type="ECO:0000313" key="5">
    <source>
        <dbReference type="EMBL" id="MBC6464795.1"/>
    </source>
</evidence>
<dbReference type="InterPro" id="IPR050922">
    <property type="entry name" value="LytR/CpsA/Psr_CW_biosynth"/>
</dbReference>
<evidence type="ECO:0000313" key="6">
    <source>
        <dbReference type="Proteomes" id="UP000805614"/>
    </source>
</evidence>
<dbReference type="PANTHER" id="PTHR33392">
    <property type="entry name" value="POLYISOPRENYL-TEICHOIC ACID--PEPTIDOGLYCAN TEICHOIC ACID TRANSFERASE TAGU"/>
    <property type="match status" value="1"/>
</dbReference>
<dbReference type="Gene3D" id="3.30.70.2390">
    <property type="match status" value="1"/>
</dbReference>
<dbReference type="InterPro" id="IPR004474">
    <property type="entry name" value="LytR_CpsA_psr"/>
</dbReference>
<keyword evidence="6" id="KW-1185">Reference proteome</keyword>
<protein>
    <submittedName>
        <fullName evidence="5">LCP family protein</fullName>
    </submittedName>
</protein>